<accession>M6VPT1</accession>
<evidence type="ECO:0000313" key="2">
    <source>
        <dbReference type="Proteomes" id="UP000012149"/>
    </source>
</evidence>
<sequence>MSLKNGIFHKPKWTKVNFQKGKRNLWGLPLQVIEVKMNVAVMLSESWKHRSFPQFVFTEKEYVKRIPFLLLIRIEVFQVGFFPDRKTEEKI</sequence>
<dbReference type="Proteomes" id="UP000012149">
    <property type="component" value="Unassembled WGS sequence"/>
</dbReference>
<reference evidence="1 2" key="1">
    <citation type="submission" date="2013-01" db="EMBL/GenBank/DDBJ databases">
        <authorList>
            <person name="Harkins D.M."/>
            <person name="Durkin A.S."/>
            <person name="Brinkac L.M."/>
            <person name="Haft D.H."/>
            <person name="Selengut J.D."/>
            <person name="Sanka R."/>
            <person name="DePew J."/>
            <person name="Purushe J."/>
            <person name="Matthias M.A."/>
            <person name="Vinetz J.M."/>
            <person name="Sutton G.G."/>
            <person name="Nierman W.C."/>
            <person name="Fouts D.E."/>
        </authorList>
    </citation>
    <scope>NUCLEOTIDE SEQUENCE [LARGE SCALE GENOMIC DNA]</scope>
    <source>
        <strain evidence="1 2">CBC1416</strain>
    </source>
</reference>
<dbReference type="AlphaFoldDB" id="M6VPT1"/>
<name>M6VPT1_9LEPT</name>
<evidence type="ECO:0000313" key="1">
    <source>
        <dbReference type="EMBL" id="EMO59502.1"/>
    </source>
</evidence>
<organism evidence="1 2">
    <name type="scientific">Leptospira santarosai str. CBC1416</name>
    <dbReference type="NCBI Taxonomy" id="1193059"/>
    <lineage>
        <taxon>Bacteria</taxon>
        <taxon>Pseudomonadati</taxon>
        <taxon>Spirochaetota</taxon>
        <taxon>Spirochaetia</taxon>
        <taxon>Leptospirales</taxon>
        <taxon>Leptospiraceae</taxon>
        <taxon>Leptospira</taxon>
    </lineage>
</organism>
<protein>
    <submittedName>
        <fullName evidence="1">Uncharacterized protein</fullName>
    </submittedName>
</protein>
<dbReference type="EMBL" id="AKWE02000030">
    <property type="protein sequence ID" value="EMO59502.1"/>
    <property type="molecule type" value="Genomic_DNA"/>
</dbReference>
<gene>
    <name evidence="1" type="ORF">LEP1GSC161_1847</name>
</gene>
<comment type="caution">
    <text evidence="1">The sequence shown here is derived from an EMBL/GenBank/DDBJ whole genome shotgun (WGS) entry which is preliminary data.</text>
</comment>
<proteinExistence type="predicted"/>